<dbReference type="InterPro" id="IPR001789">
    <property type="entry name" value="Sig_transdc_resp-reg_receiver"/>
</dbReference>
<comment type="caution">
    <text evidence="3">The sequence shown here is derived from an EMBL/GenBank/DDBJ whole genome shotgun (WGS) entry which is preliminary data.</text>
</comment>
<accession>A0A934RS59</accession>
<dbReference type="InterPro" id="IPR052048">
    <property type="entry name" value="ST_Response_Regulator"/>
</dbReference>
<dbReference type="RefSeq" id="WP_200353631.1">
    <property type="nucleotide sequence ID" value="NZ_JAENIL010000002.1"/>
</dbReference>
<protein>
    <submittedName>
        <fullName evidence="3">Response regulator</fullName>
    </submittedName>
</protein>
<proteinExistence type="predicted"/>
<dbReference type="Proteomes" id="UP000617628">
    <property type="component" value="Unassembled WGS sequence"/>
</dbReference>
<dbReference type="PANTHER" id="PTHR43228:SF1">
    <property type="entry name" value="TWO-COMPONENT RESPONSE REGULATOR ARR22"/>
    <property type="match status" value="1"/>
</dbReference>
<dbReference type="EMBL" id="JAENIL010000002">
    <property type="protein sequence ID" value="MBK1875413.1"/>
    <property type="molecule type" value="Genomic_DNA"/>
</dbReference>
<dbReference type="SMART" id="SM00448">
    <property type="entry name" value="REC"/>
    <property type="match status" value="1"/>
</dbReference>
<dbReference type="PROSITE" id="PS50110">
    <property type="entry name" value="RESPONSE_REGULATORY"/>
    <property type="match status" value="1"/>
</dbReference>
<feature type="domain" description="Response regulatory" evidence="2">
    <location>
        <begin position="13"/>
        <end position="130"/>
    </location>
</feature>
<organism evidence="3 4">
    <name type="scientific">Pelagicoccus mobilis</name>
    <dbReference type="NCBI Taxonomy" id="415221"/>
    <lineage>
        <taxon>Bacteria</taxon>
        <taxon>Pseudomonadati</taxon>
        <taxon>Verrucomicrobiota</taxon>
        <taxon>Opitutia</taxon>
        <taxon>Puniceicoccales</taxon>
        <taxon>Pelagicoccaceae</taxon>
        <taxon>Pelagicoccus</taxon>
    </lineage>
</organism>
<evidence type="ECO:0000313" key="4">
    <source>
        <dbReference type="Proteomes" id="UP000617628"/>
    </source>
</evidence>
<evidence type="ECO:0000313" key="3">
    <source>
        <dbReference type="EMBL" id="MBK1875413.1"/>
    </source>
</evidence>
<dbReference type="InterPro" id="IPR011006">
    <property type="entry name" value="CheY-like_superfamily"/>
</dbReference>
<dbReference type="SUPFAM" id="SSF52172">
    <property type="entry name" value="CheY-like"/>
    <property type="match status" value="1"/>
</dbReference>
<reference evidence="3" key="1">
    <citation type="submission" date="2021-01" db="EMBL/GenBank/DDBJ databases">
        <title>Modified the classification status of verrucomicrobia.</title>
        <authorList>
            <person name="Feng X."/>
        </authorList>
    </citation>
    <scope>NUCLEOTIDE SEQUENCE</scope>
    <source>
        <strain evidence="3">KCTC 13126</strain>
    </source>
</reference>
<sequence length="135" mass="14683">MTPQHNASSNTLTALLAEDDTLIRELVAGYLNELGYIVKEAPNGADALQLLDEDPSTPFDLIVTDLLMPKASGDAVIEHARKSGACNRFLVMSGNPFDAQVHSQKTSPDSCFLEKPFTFGDFEAKLNRLENGSIE</sequence>
<dbReference type="Gene3D" id="3.40.50.2300">
    <property type="match status" value="1"/>
</dbReference>
<dbReference type="Pfam" id="PF00072">
    <property type="entry name" value="Response_reg"/>
    <property type="match status" value="1"/>
</dbReference>
<keyword evidence="1" id="KW-0597">Phosphoprotein</keyword>
<dbReference type="AlphaFoldDB" id="A0A934RS59"/>
<feature type="modified residue" description="4-aspartylphosphate" evidence="1">
    <location>
        <position position="65"/>
    </location>
</feature>
<gene>
    <name evidence="3" type="ORF">JIN87_00965</name>
</gene>
<evidence type="ECO:0000256" key="1">
    <source>
        <dbReference type="PROSITE-ProRule" id="PRU00169"/>
    </source>
</evidence>
<name>A0A934RS59_9BACT</name>
<evidence type="ECO:0000259" key="2">
    <source>
        <dbReference type="PROSITE" id="PS50110"/>
    </source>
</evidence>
<dbReference type="GO" id="GO:0000160">
    <property type="term" value="P:phosphorelay signal transduction system"/>
    <property type="evidence" value="ECO:0007669"/>
    <property type="project" value="InterPro"/>
</dbReference>
<dbReference type="CDD" id="cd00156">
    <property type="entry name" value="REC"/>
    <property type="match status" value="1"/>
</dbReference>
<keyword evidence="4" id="KW-1185">Reference proteome</keyword>
<dbReference type="PANTHER" id="PTHR43228">
    <property type="entry name" value="TWO-COMPONENT RESPONSE REGULATOR"/>
    <property type="match status" value="1"/>
</dbReference>